<evidence type="ECO:0000256" key="2">
    <source>
        <dbReference type="ARBA" id="ARBA00023125"/>
    </source>
</evidence>
<dbReference type="InterPro" id="IPR013762">
    <property type="entry name" value="Integrase-like_cat_sf"/>
</dbReference>
<evidence type="ECO:0000256" key="3">
    <source>
        <dbReference type="ARBA" id="ARBA00023172"/>
    </source>
</evidence>
<dbReference type="PROSITE" id="PS51898">
    <property type="entry name" value="TYR_RECOMBINASE"/>
    <property type="match status" value="1"/>
</dbReference>
<dbReference type="SUPFAM" id="SSF56349">
    <property type="entry name" value="DNA breaking-rejoining enzymes"/>
    <property type="match status" value="1"/>
</dbReference>
<dbReference type="Proteomes" id="UP000317716">
    <property type="component" value="Unassembled WGS sequence"/>
</dbReference>
<feature type="domain" description="Tyr recombinase" evidence="4">
    <location>
        <begin position="96"/>
        <end position="292"/>
    </location>
</feature>
<dbReference type="Pfam" id="PF00589">
    <property type="entry name" value="Phage_integrase"/>
    <property type="match status" value="1"/>
</dbReference>
<evidence type="ECO:0000259" key="4">
    <source>
        <dbReference type="PROSITE" id="PS51898"/>
    </source>
</evidence>
<dbReference type="PANTHER" id="PTHR30349:SF41">
    <property type="entry name" value="INTEGRASE_RECOMBINASE PROTEIN MJ0367-RELATED"/>
    <property type="match status" value="1"/>
</dbReference>
<sequence length="303" mass="33660">MLTHLIDAWLAMRRANGFALRHYERHLHRFAAFAAARGEDHIRTETAVAWARQAGTPGQRRRHFQRVVQLARYLHAEDGGHEIPPARHFPGARHRPVPYIYTPDEARRLIAVAARLGPAGSLRPRTMSTVLALLFATGLRISEALALRTGDVTPDGLVIRDTKFGKRRLVPLHPSTQDGLAQYLDCRRAPAGGPAAVFVSLVGTRLSYGGFRKAWLLVLGQAGLSARPGGRRPRVHDIRHTFAARALETAPDQRDRIAQHMLAVSTYLGHSCVADTYWYFQTTPTLMAQVADACQRHFEGGQP</sequence>
<keyword evidence="2" id="KW-0238">DNA-binding</keyword>
<comment type="caution">
    <text evidence="5">The sequence shown here is derived from an EMBL/GenBank/DDBJ whole genome shotgun (WGS) entry which is preliminary data.</text>
</comment>
<reference evidence="5 6" key="1">
    <citation type="journal article" date="2019" name="Nat. Microbiol.">
        <title>Mediterranean grassland soil C-N compound turnover is dependent on rainfall and depth, and is mediated by genomically divergent microorganisms.</title>
        <authorList>
            <person name="Diamond S."/>
            <person name="Andeer P.F."/>
            <person name="Li Z."/>
            <person name="Crits-Christoph A."/>
            <person name="Burstein D."/>
            <person name="Anantharaman K."/>
            <person name="Lane K.R."/>
            <person name="Thomas B.C."/>
            <person name="Pan C."/>
            <person name="Northen T.R."/>
            <person name="Banfield J.F."/>
        </authorList>
    </citation>
    <scope>NUCLEOTIDE SEQUENCE [LARGE SCALE GENOMIC DNA]</scope>
    <source>
        <strain evidence="5">WS_2</strain>
    </source>
</reference>
<dbReference type="PANTHER" id="PTHR30349">
    <property type="entry name" value="PHAGE INTEGRASE-RELATED"/>
    <property type="match status" value="1"/>
</dbReference>
<proteinExistence type="inferred from homology"/>
<dbReference type="InterPro" id="IPR011010">
    <property type="entry name" value="DNA_brk_join_enz"/>
</dbReference>
<name>A0A538S669_UNCEI</name>
<dbReference type="EMBL" id="VBOS01000565">
    <property type="protein sequence ID" value="TMQ46879.1"/>
    <property type="molecule type" value="Genomic_DNA"/>
</dbReference>
<dbReference type="InterPro" id="IPR002104">
    <property type="entry name" value="Integrase_catalytic"/>
</dbReference>
<keyword evidence="3" id="KW-0233">DNA recombination</keyword>
<protein>
    <submittedName>
        <fullName evidence="5">Integrase</fullName>
    </submittedName>
</protein>
<dbReference type="GO" id="GO:0015074">
    <property type="term" value="P:DNA integration"/>
    <property type="evidence" value="ECO:0007669"/>
    <property type="project" value="InterPro"/>
</dbReference>
<organism evidence="5 6">
    <name type="scientific">Eiseniibacteriota bacterium</name>
    <dbReference type="NCBI Taxonomy" id="2212470"/>
    <lineage>
        <taxon>Bacteria</taxon>
        <taxon>Candidatus Eiseniibacteriota</taxon>
    </lineage>
</organism>
<dbReference type="AlphaFoldDB" id="A0A538S669"/>
<gene>
    <name evidence="5" type="ORF">E6K72_14560</name>
</gene>
<dbReference type="GO" id="GO:0006310">
    <property type="term" value="P:DNA recombination"/>
    <property type="evidence" value="ECO:0007669"/>
    <property type="project" value="UniProtKB-KW"/>
</dbReference>
<dbReference type="Gene3D" id="1.10.443.10">
    <property type="entry name" value="Intergrase catalytic core"/>
    <property type="match status" value="1"/>
</dbReference>
<accession>A0A538S669</accession>
<dbReference type="GO" id="GO:0003677">
    <property type="term" value="F:DNA binding"/>
    <property type="evidence" value="ECO:0007669"/>
    <property type="project" value="UniProtKB-KW"/>
</dbReference>
<evidence type="ECO:0000313" key="6">
    <source>
        <dbReference type="Proteomes" id="UP000317716"/>
    </source>
</evidence>
<dbReference type="InterPro" id="IPR050090">
    <property type="entry name" value="Tyrosine_recombinase_XerCD"/>
</dbReference>
<comment type="similarity">
    <text evidence="1">Belongs to the 'phage' integrase family.</text>
</comment>
<evidence type="ECO:0000313" key="5">
    <source>
        <dbReference type="EMBL" id="TMQ46879.1"/>
    </source>
</evidence>
<evidence type="ECO:0000256" key="1">
    <source>
        <dbReference type="ARBA" id="ARBA00008857"/>
    </source>
</evidence>